<dbReference type="InterPro" id="IPR009009">
    <property type="entry name" value="RlpA-like_DPBB"/>
</dbReference>
<accession>A0A8T2SCN0</accession>
<evidence type="ECO:0000259" key="3">
    <source>
        <dbReference type="Pfam" id="PF03330"/>
    </source>
</evidence>
<name>A0A8T2SCN0_CERRI</name>
<proteinExistence type="predicted"/>
<dbReference type="OrthoDB" id="406505at2759"/>
<dbReference type="PANTHER" id="PTHR31836">
    <property type="match status" value="1"/>
</dbReference>
<dbReference type="Gene3D" id="2.40.40.10">
    <property type="entry name" value="RlpA-like domain"/>
    <property type="match status" value="1"/>
</dbReference>
<dbReference type="Pfam" id="PF03330">
    <property type="entry name" value="DPBB_1"/>
    <property type="match status" value="1"/>
</dbReference>
<dbReference type="EMBL" id="CM035426">
    <property type="protein sequence ID" value="KAH7315911.1"/>
    <property type="molecule type" value="Genomic_DNA"/>
</dbReference>
<keyword evidence="1 2" id="KW-0732">Signal</keyword>
<feature type="domain" description="RlpA-like protein double-psi beta-barrel" evidence="3">
    <location>
        <begin position="76"/>
        <end position="172"/>
    </location>
</feature>
<feature type="signal peptide" evidence="2">
    <location>
        <begin position="1"/>
        <end position="18"/>
    </location>
</feature>
<evidence type="ECO:0000313" key="5">
    <source>
        <dbReference type="Proteomes" id="UP000825935"/>
    </source>
</evidence>
<dbReference type="SUPFAM" id="SSF50685">
    <property type="entry name" value="Barwin-like endoglucanases"/>
    <property type="match status" value="1"/>
</dbReference>
<reference evidence="4" key="1">
    <citation type="submission" date="2021-08" db="EMBL/GenBank/DDBJ databases">
        <title>WGS assembly of Ceratopteris richardii.</title>
        <authorList>
            <person name="Marchant D.B."/>
            <person name="Chen G."/>
            <person name="Jenkins J."/>
            <person name="Shu S."/>
            <person name="Leebens-Mack J."/>
            <person name="Grimwood J."/>
            <person name="Schmutz J."/>
            <person name="Soltis P."/>
            <person name="Soltis D."/>
            <person name="Chen Z.-H."/>
        </authorList>
    </citation>
    <scope>NUCLEOTIDE SEQUENCE</scope>
    <source>
        <strain evidence="4">Whitten #5841</strain>
        <tissue evidence="4">Leaf</tissue>
    </source>
</reference>
<comment type="caution">
    <text evidence="4">The sequence shown here is derived from an EMBL/GenBank/DDBJ whole genome shotgun (WGS) entry which is preliminary data.</text>
</comment>
<evidence type="ECO:0000256" key="2">
    <source>
        <dbReference type="SAM" id="SignalP"/>
    </source>
</evidence>
<keyword evidence="5" id="KW-1185">Reference proteome</keyword>
<sequence>MDIVRLLILVAITMVCSAVETSSSSIKAHNADHLAVATFYTNYSQRSYCKRTAFPMDGLFAVASSGALPWKNKHRAACGRKVRLSCVGKGCISNSVVTSSPPPTPIRGRSTKIVPGSNAGGPVVVTIVDICSSSLSTCSWNRAAHRKADIALSLTAFAQLADPDVGYIRVRYDWI</sequence>
<dbReference type="Proteomes" id="UP000825935">
    <property type="component" value="Chromosome 21"/>
</dbReference>
<dbReference type="InterPro" id="IPR051477">
    <property type="entry name" value="Expansin_CellWall"/>
</dbReference>
<evidence type="ECO:0000313" key="4">
    <source>
        <dbReference type="EMBL" id="KAH7315911.1"/>
    </source>
</evidence>
<evidence type="ECO:0000256" key="1">
    <source>
        <dbReference type="ARBA" id="ARBA00022729"/>
    </source>
</evidence>
<dbReference type="AlphaFoldDB" id="A0A8T2SCN0"/>
<protein>
    <recommendedName>
        <fullName evidence="3">RlpA-like protein double-psi beta-barrel domain-containing protein</fullName>
    </recommendedName>
</protein>
<dbReference type="PANTHER" id="PTHR31836:SF21">
    <property type="entry name" value="EXPANSIN-LIKE PROTEIN 7"/>
    <property type="match status" value="1"/>
</dbReference>
<dbReference type="InterPro" id="IPR036908">
    <property type="entry name" value="RlpA-like_sf"/>
</dbReference>
<feature type="chain" id="PRO_5035717203" description="RlpA-like protein double-psi beta-barrel domain-containing protein" evidence="2">
    <location>
        <begin position="19"/>
        <end position="175"/>
    </location>
</feature>
<gene>
    <name evidence="4" type="ORF">KP509_21G070300</name>
</gene>
<organism evidence="4 5">
    <name type="scientific">Ceratopteris richardii</name>
    <name type="common">Triangle waterfern</name>
    <dbReference type="NCBI Taxonomy" id="49495"/>
    <lineage>
        <taxon>Eukaryota</taxon>
        <taxon>Viridiplantae</taxon>
        <taxon>Streptophyta</taxon>
        <taxon>Embryophyta</taxon>
        <taxon>Tracheophyta</taxon>
        <taxon>Polypodiopsida</taxon>
        <taxon>Polypodiidae</taxon>
        <taxon>Polypodiales</taxon>
        <taxon>Pteridineae</taxon>
        <taxon>Pteridaceae</taxon>
        <taxon>Parkerioideae</taxon>
        <taxon>Ceratopteris</taxon>
    </lineage>
</organism>